<protein>
    <submittedName>
        <fullName evidence="4">Uncharacterized protein</fullName>
    </submittedName>
</protein>
<name>A0A5C3F7R8_9BASI</name>
<sequence>MPDVDPIRWMSVFGIQSLLFVAAGVAVGYAALPTAIALVLAMPWWAIPGGAVLVLFGRRAFWPIFNEVREYVRWRGDRERWRGDRERWRADRDRIEGLERALEEAIEEREAAMARDLATREAAMSRTAREAEDQYAAAQETVQKINALRMQSSFSSLRGQIVDTSRASGFDVSFELQDADTSTRPRVTPAKAPVAKVPVRALLIPEASIAQTRTEATTAEGATEAIIAESPVSEGATEGSTEAAAATMGATEGSTEAAAATMGATKGSTEAAAATMGATEGSTEAAAATMGATKGSTEAAAATMGGAEPAVQYVRSTETGKKHVVLVQRRHGAASKIAIGATGEEACFKYQLGQCDIERCDVKDAAHRCAGCTGAHPLSVCPEV</sequence>
<keyword evidence="3" id="KW-0812">Transmembrane</keyword>
<dbReference type="AlphaFoldDB" id="A0A5C3F7R8"/>
<keyword evidence="1" id="KW-0175">Coiled coil</keyword>
<reference evidence="4 5" key="1">
    <citation type="submission" date="2018-03" db="EMBL/GenBank/DDBJ databases">
        <authorList>
            <person name="Guldener U."/>
        </authorList>
    </citation>
    <scope>NUCLEOTIDE SEQUENCE [LARGE SCALE GENOMIC DNA]</scope>
    <source>
        <strain evidence="4 5">DAOM196992</strain>
    </source>
</reference>
<feature type="coiled-coil region" evidence="1">
    <location>
        <begin position="88"/>
        <end position="148"/>
    </location>
</feature>
<evidence type="ECO:0000313" key="4">
    <source>
        <dbReference type="EMBL" id="SPO40096.1"/>
    </source>
</evidence>
<proteinExistence type="predicted"/>
<evidence type="ECO:0000256" key="3">
    <source>
        <dbReference type="SAM" id="Phobius"/>
    </source>
</evidence>
<keyword evidence="3" id="KW-0472">Membrane</keyword>
<organism evidence="4 5">
    <name type="scientific">Pseudozyma flocculosa</name>
    <dbReference type="NCBI Taxonomy" id="84751"/>
    <lineage>
        <taxon>Eukaryota</taxon>
        <taxon>Fungi</taxon>
        <taxon>Dikarya</taxon>
        <taxon>Basidiomycota</taxon>
        <taxon>Ustilaginomycotina</taxon>
        <taxon>Ustilaginomycetes</taxon>
        <taxon>Ustilaginales</taxon>
        <taxon>Ustilaginaceae</taxon>
        <taxon>Pseudozyma</taxon>
    </lineage>
</organism>
<dbReference type="Proteomes" id="UP000323386">
    <property type="component" value="Unassembled WGS sequence"/>
</dbReference>
<accession>A0A5C3F7R8</accession>
<gene>
    <name evidence="4" type="ORF">PSFLO_05578</name>
</gene>
<dbReference type="EMBL" id="OOIP01000017">
    <property type="protein sequence ID" value="SPO40096.1"/>
    <property type="molecule type" value="Genomic_DNA"/>
</dbReference>
<keyword evidence="5" id="KW-1185">Reference proteome</keyword>
<keyword evidence="3" id="KW-1133">Transmembrane helix</keyword>
<feature type="transmembrane region" description="Helical" evidence="3">
    <location>
        <begin position="36"/>
        <end position="56"/>
    </location>
</feature>
<evidence type="ECO:0000313" key="5">
    <source>
        <dbReference type="Proteomes" id="UP000323386"/>
    </source>
</evidence>
<evidence type="ECO:0000256" key="2">
    <source>
        <dbReference type="SAM" id="MobiDB-lite"/>
    </source>
</evidence>
<evidence type="ECO:0000256" key="1">
    <source>
        <dbReference type="SAM" id="Coils"/>
    </source>
</evidence>
<feature type="region of interest" description="Disordered" evidence="2">
    <location>
        <begin position="229"/>
        <end position="253"/>
    </location>
</feature>
<feature type="transmembrane region" description="Helical" evidence="3">
    <location>
        <begin position="12"/>
        <end position="30"/>
    </location>
</feature>